<dbReference type="EMBL" id="CAAALY010024415">
    <property type="protein sequence ID" value="VEL15379.1"/>
    <property type="molecule type" value="Genomic_DNA"/>
</dbReference>
<protein>
    <submittedName>
        <fullName evidence="2">Uncharacterized protein</fullName>
    </submittedName>
</protein>
<reference evidence="2" key="1">
    <citation type="submission" date="2018-11" db="EMBL/GenBank/DDBJ databases">
        <authorList>
            <consortium name="Pathogen Informatics"/>
        </authorList>
    </citation>
    <scope>NUCLEOTIDE SEQUENCE</scope>
</reference>
<sequence>MIFILQTRSLRLPGGLKYLGQDTALTCLHLISCFISVASADGSFFTGELGQAVQTCRAWLSLACNLVHSCRPVRRILPKRPLRRSERPSNALVTTSATSVAMPSVTMVEVTKPSSCNRGAHSSPSEGVQRGADFLSPLISPHSSVLSSSYASLPPSLTSPSSSSFLSCSSPTDLHSPTFSSSPALHSHSIPLSSPPTSSSSFSSALSISSDHSANRPNWADQISPLLADRPRSELIANTPDSPVVTSTQSQPGCPAFRWIQALGPSARQLQYIHVGLVSISDWMQRSAFLVDLMGAPGPKFSTIVIIIIPSVGPWTWYIPRRFAGIVSESYHPQHQAASRQIDK</sequence>
<evidence type="ECO:0000313" key="2">
    <source>
        <dbReference type="EMBL" id="VEL15379.1"/>
    </source>
</evidence>
<keyword evidence="3" id="KW-1185">Reference proteome</keyword>
<name>A0A3S5AFS4_9PLAT</name>
<accession>A0A3S5AFS4</accession>
<comment type="caution">
    <text evidence="2">The sequence shown here is derived from an EMBL/GenBank/DDBJ whole genome shotgun (WGS) entry which is preliminary data.</text>
</comment>
<evidence type="ECO:0000313" key="3">
    <source>
        <dbReference type="Proteomes" id="UP000784294"/>
    </source>
</evidence>
<evidence type="ECO:0000256" key="1">
    <source>
        <dbReference type="SAM" id="MobiDB-lite"/>
    </source>
</evidence>
<dbReference type="AlphaFoldDB" id="A0A3S5AFS4"/>
<dbReference type="Proteomes" id="UP000784294">
    <property type="component" value="Unassembled WGS sequence"/>
</dbReference>
<gene>
    <name evidence="2" type="ORF">PXEA_LOCUS8819</name>
</gene>
<feature type="region of interest" description="Disordered" evidence="1">
    <location>
        <begin position="112"/>
        <end position="132"/>
    </location>
</feature>
<proteinExistence type="predicted"/>
<feature type="compositionally biased region" description="Polar residues" evidence="1">
    <location>
        <begin position="112"/>
        <end position="126"/>
    </location>
</feature>
<organism evidence="2 3">
    <name type="scientific">Protopolystoma xenopodis</name>
    <dbReference type="NCBI Taxonomy" id="117903"/>
    <lineage>
        <taxon>Eukaryota</taxon>
        <taxon>Metazoa</taxon>
        <taxon>Spiralia</taxon>
        <taxon>Lophotrochozoa</taxon>
        <taxon>Platyhelminthes</taxon>
        <taxon>Monogenea</taxon>
        <taxon>Polyopisthocotylea</taxon>
        <taxon>Polystomatidea</taxon>
        <taxon>Polystomatidae</taxon>
        <taxon>Protopolystoma</taxon>
    </lineage>
</organism>